<comment type="caution">
    <text evidence="2">The sequence shown here is derived from an EMBL/GenBank/DDBJ whole genome shotgun (WGS) entry which is preliminary data.</text>
</comment>
<accession>A0A7V0XFK4</accession>
<proteinExistence type="predicted"/>
<organism evidence="2">
    <name type="scientific">candidate division WOR-3 bacterium</name>
    <dbReference type="NCBI Taxonomy" id="2052148"/>
    <lineage>
        <taxon>Bacteria</taxon>
        <taxon>Bacteria division WOR-3</taxon>
    </lineage>
</organism>
<name>A0A7V0XFK4_UNCW3</name>
<feature type="transmembrane region" description="Helical" evidence="1">
    <location>
        <begin position="6"/>
        <end position="27"/>
    </location>
</feature>
<evidence type="ECO:0000256" key="1">
    <source>
        <dbReference type="SAM" id="Phobius"/>
    </source>
</evidence>
<gene>
    <name evidence="2" type="ORF">ENN51_05840</name>
</gene>
<dbReference type="EMBL" id="DSBX01000219">
    <property type="protein sequence ID" value="HDQ99786.1"/>
    <property type="molecule type" value="Genomic_DNA"/>
</dbReference>
<evidence type="ECO:0000313" key="2">
    <source>
        <dbReference type="EMBL" id="HDQ99786.1"/>
    </source>
</evidence>
<reference evidence="2" key="1">
    <citation type="journal article" date="2020" name="mSystems">
        <title>Genome- and Community-Level Interaction Insights into Carbon Utilization and Element Cycling Functions of Hydrothermarchaeota in Hydrothermal Sediment.</title>
        <authorList>
            <person name="Zhou Z."/>
            <person name="Liu Y."/>
            <person name="Xu W."/>
            <person name="Pan J."/>
            <person name="Luo Z.H."/>
            <person name="Li M."/>
        </authorList>
    </citation>
    <scope>NUCLEOTIDE SEQUENCE [LARGE SCALE GENOMIC DNA]</scope>
    <source>
        <strain evidence="2">SpSt-1182</strain>
    </source>
</reference>
<protein>
    <submittedName>
        <fullName evidence="2">Uncharacterized protein</fullName>
    </submittedName>
</protein>
<keyword evidence="1" id="KW-0472">Membrane</keyword>
<sequence length="83" mass="8928">MTDSLDWFAGLVAKALVMVLMLVSFYVGGGLATGQVRLSDLNVTGVRRVLVHTGEVMTGVTRRQALKKAMTVTESPFEVANSK</sequence>
<dbReference type="Proteomes" id="UP000885672">
    <property type="component" value="Unassembled WGS sequence"/>
</dbReference>
<dbReference type="AlphaFoldDB" id="A0A7V0XFK4"/>
<keyword evidence="1" id="KW-1133">Transmembrane helix</keyword>
<keyword evidence="1" id="KW-0812">Transmembrane</keyword>